<dbReference type="Proteomes" id="UP001372338">
    <property type="component" value="Unassembled WGS sequence"/>
</dbReference>
<evidence type="ECO:0000313" key="2">
    <source>
        <dbReference type="EMBL" id="KAK7251357.1"/>
    </source>
</evidence>
<sequence>MAKKRGRPPKSHGPSEKASIDSQKIGLELSELDEEDLADIDSLSPKQAEKLMKNLDLIREKLKGKAPVSIPEKQSNDNRYVVHEEEDINRTANNPNFIQDEAGQTHTDQEAIVRTFEVYYKALLSGNNTG</sequence>
<comment type="caution">
    <text evidence="2">The sequence shown here is derived from an EMBL/GenBank/DDBJ whole genome shotgun (WGS) entry which is preliminary data.</text>
</comment>
<proteinExistence type="predicted"/>
<organism evidence="2 3">
    <name type="scientific">Crotalaria pallida</name>
    <name type="common">Smooth rattlebox</name>
    <name type="synonym">Crotalaria striata</name>
    <dbReference type="NCBI Taxonomy" id="3830"/>
    <lineage>
        <taxon>Eukaryota</taxon>
        <taxon>Viridiplantae</taxon>
        <taxon>Streptophyta</taxon>
        <taxon>Embryophyta</taxon>
        <taxon>Tracheophyta</taxon>
        <taxon>Spermatophyta</taxon>
        <taxon>Magnoliopsida</taxon>
        <taxon>eudicotyledons</taxon>
        <taxon>Gunneridae</taxon>
        <taxon>Pentapetalae</taxon>
        <taxon>rosids</taxon>
        <taxon>fabids</taxon>
        <taxon>Fabales</taxon>
        <taxon>Fabaceae</taxon>
        <taxon>Papilionoideae</taxon>
        <taxon>50 kb inversion clade</taxon>
        <taxon>genistoids sensu lato</taxon>
        <taxon>core genistoids</taxon>
        <taxon>Crotalarieae</taxon>
        <taxon>Crotalaria</taxon>
    </lineage>
</organism>
<reference evidence="2 3" key="1">
    <citation type="submission" date="2024-01" db="EMBL/GenBank/DDBJ databases">
        <title>The genomes of 5 underutilized Papilionoideae crops provide insights into root nodulation and disease resistanc.</title>
        <authorList>
            <person name="Yuan L."/>
        </authorList>
    </citation>
    <scope>NUCLEOTIDE SEQUENCE [LARGE SCALE GENOMIC DNA]</scope>
    <source>
        <strain evidence="2">ZHUSHIDOU_FW_LH</strain>
        <tissue evidence="2">Leaf</tissue>
    </source>
</reference>
<dbReference type="AlphaFoldDB" id="A0AAN9EA57"/>
<accession>A0AAN9EA57</accession>
<keyword evidence="3" id="KW-1185">Reference proteome</keyword>
<gene>
    <name evidence="2" type="ORF">RIF29_34470</name>
</gene>
<protein>
    <submittedName>
        <fullName evidence="2">Uncharacterized protein</fullName>
    </submittedName>
</protein>
<name>A0AAN9EA57_CROPI</name>
<feature type="region of interest" description="Disordered" evidence="1">
    <location>
        <begin position="1"/>
        <end position="25"/>
    </location>
</feature>
<evidence type="ECO:0000313" key="3">
    <source>
        <dbReference type="Proteomes" id="UP001372338"/>
    </source>
</evidence>
<feature type="compositionally biased region" description="Polar residues" evidence="1">
    <location>
        <begin position="90"/>
        <end position="105"/>
    </location>
</feature>
<feature type="compositionally biased region" description="Basic residues" evidence="1">
    <location>
        <begin position="1"/>
        <end position="10"/>
    </location>
</feature>
<evidence type="ECO:0000256" key="1">
    <source>
        <dbReference type="SAM" id="MobiDB-lite"/>
    </source>
</evidence>
<feature type="region of interest" description="Disordered" evidence="1">
    <location>
        <begin position="86"/>
        <end position="105"/>
    </location>
</feature>
<dbReference type="EMBL" id="JAYWIO010000007">
    <property type="protein sequence ID" value="KAK7251357.1"/>
    <property type="molecule type" value="Genomic_DNA"/>
</dbReference>